<feature type="region of interest" description="Disordered" evidence="1">
    <location>
        <begin position="168"/>
        <end position="192"/>
    </location>
</feature>
<proteinExistence type="predicted"/>
<dbReference type="OrthoDB" id="414730at2759"/>
<evidence type="ECO:0000313" key="3">
    <source>
        <dbReference type="Proteomes" id="UP000299102"/>
    </source>
</evidence>
<reference evidence="2 3" key="1">
    <citation type="journal article" date="2019" name="Commun. Biol.">
        <title>The bagworm genome reveals a unique fibroin gene that provides high tensile strength.</title>
        <authorList>
            <person name="Kono N."/>
            <person name="Nakamura H."/>
            <person name="Ohtoshi R."/>
            <person name="Tomita M."/>
            <person name="Numata K."/>
            <person name="Arakawa K."/>
        </authorList>
    </citation>
    <scope>NUCLEOTIDE SEQUENCE [LARGE SCALE GENOMIC DNA]</scope>
</reference>
<sequence length="192" mass="21027">MDADVKLVEKNFGAWKKKRNAIGLFCDLSRAFDCALASLPAPKVQPASEIAGDGGCEQSAARVVARGHLIWRHARPRRPNCNSPMWLRLNSAAREDNDSPADLFEWSSVIDCKKKFLFYSPTEDAIGPSKLKSEARSKFHTFGLSASPRSPQRLSSWKLVGGQLSQRAPAAAADLARTSVPTPRHAGDAREQ</sequence>
<dbReference type="EMBL" id="BGZK01001222">
    <property type="protein sequence ID" value="GBP74781.1"/>
    <property type="molecule type" value="Genomic_DNA"/>
</dbReference>
<protein>
    <submittedName>
        <fullName evidence="2">Uncharacterized protein</fullName>
    </submittedName>
</protein>
<name>A0A4C1YEI3_EUMVA</name>
<gene>
    <name evidence="2" type="ORF">EVAR_98167_1</name>
</gene>
<dbReference type="AlphaFoldDB" id="A0A4C1YEI3"/>
<accession>A0A4C1YEI3</accession>
<dbReference type="Proteomes" id="UP000299102">
    <property type="component" value="Unassembled WGS sequence"/>
</dbReference>
<keyword evidence="3" id="KW-1185">Reference proteome</keyword>
<comment type="caution">
    <text evidence="2">The sequence shown here is derived from an EMBL/GenBank/DDBJ whole genome shotgun (WGS) entry which is preliminary data.</text>
</comment>
<evidence type="ECO:0000256" key="1">
    <source>
        <dbReference type="SAM" id="MobiDB-lite"/>
    </source>
</evidence>
<organism evidence="2 3">
    <name type="scientific">Eumeta variegata</name>
    <name type="common">Bagworm moth</name>
    <name type="synonym">Eumeta japonica</name>
    <dbReference type="NCBI Taxonomy" id="151549"/>
    <lineage>
        <taxon>Eukaryota</taxon>
        <taxon>Metazoa</taxon>
        <taxon>Ecdysozoa</taxon>
        <taxon>Arthropoda</taxon>
        <taxon>Hexapoda</taxon>
        <taxon>Insecta</taxon>
        <taxon>Pterygota</taxon>
        <taxon>Neoptera</taxon>
        <taxon>Endopterygota</taxon>
        <taxon>Lepidoptera</taxon>
        <taxon>Glossata</taxon>
        <taxon>Ditrysia</taxon>
        <taxon>Tineoidea</taxon>
        <taxon>Psychidae</taxon>
        <taxon>Oiketicinae</taxon>
        <taxon>Eumeta</taxon>
    </lineage>
</organism>
<evidence type="ECO:0000313" key="2">
    <source>
        <dbReference type="EMBL" id="GBP74781.1"/>
    </source>
</evidence>